<dbReference type="Proteomes" id="UP000290365">
    <property type="component" value="Chromosome"/>
</dbReference>
<dbReference type="KEGG" id="kbs:EPA93_14235"/>
<proteinExistence type="predicted"/>
<evidence type="ECO:0000256" key="1">
    <source>
        <dbReference type="SAM" id="MobiDB-lite"/>
    </source>
</evidence>
<name>A0A4P6JQQ5_KTERU</name>
<sequence>MIRKTREKNVDVEDAMPFTSKSPTYLTPEQRDVLTQIPADLSDREIAHHYILTQKDLELINQWRR</sequence>
<reference evidence="3 4" key="1">
    <citation type="submission" date="2019-01" db="EMBL/GenBank/DDBJ databases">
        <title>Ktedonosporobacter rubrisoli SCAWS-G2.</title>
        <authorList>
            <person name="Huang Y."/>
            <person name="Yan B."/>
        </authorList>
    </citation>
    <scope>NUCLEOTIDE SEQUENCE [LARGE SCALE GENOMIC DNA]</scope>
    <source>
        <strain evidence="3 4">SCAWS-G2</strain>
    </source>
</reference>
<feature type="domain" description="DUF4158" evidence="2">
    <location>
        <begin position="26"/>
        <end position="65"/>
    </location>
</feature>
<evidence type="ECO:0000313" key="3">
    <source>
        <dbReference type="EMBL" id="QBD77096.1"/>
    </source>
</evidence>
<protein>
    <submittedName>
        <fullName evidence="3">DUF4158 domain-containing protein</fullName>
    </submittedName>
</protein>
<dbReference type="AlphaFoldDB" id="A0A4P6JQQ5"/>
<accession>A0A4P6JQQ5</accession>
<organism evidence="3 4">
    <name type="scientific">Ktedonosporobacter rubrisoli</name>
    <dbReference type="NCBI Taxonomy" id="2509675"/>
    <lineage>
        <taxon>Bacteria</taxon>
        <taxon>Bacillati</taxon>
        <taxon>Chloroflexota</taxon>
        <taxon>Ktedonobacteria</taxon>
        <taxon>Ktedonobacterales</taxon>
        <taxon>Ktedonosporobacteraceae</taxon>
        <taxon>Ktedonosporobacter</taxon>
    </lineage>
</organism>
<gene>
    <name evidence="3" type="ORF">EPA93_14235</name>
</gene>
<dbReference type="InterPro" id="IPR025296">
    <property type="entry name" value="DUF4158"/>
</dbReference>
<evidence type="ECO:0000259" key="2">
    <source>
        <dbReference type="Pfam" id="PF13700"/>
    </source>
</evidence>
<keyword evidence="4" id="KW-1185">Reference proteome</keyword>
<evidence type="ECO:0000313" key="4">
    <source>
        <dbReference type="Proteomes" id="UP000290365"/>
    </source>
</evidence>
<dbReference type="EMBL" id="CP035758">
    <property type="protein sequence ID" value="QBD77096.1"/>
    <property type="molecule type" value="Genomic_DNA"/>
</dbReference>
<feature type="region of interest" description="Disordered" evidence="1">
    <location>
        <begin position="1"/>
        <end position="24"/>
    </location>
</feature>
<dbReference type="Pfam" id="PF13700">
    <property type="entry name" value="DUF4158"/>
    <property type="match status" value="1"/>
</dbReference>